<feature type="chain" id="PRO_5005465636" evidence="2">
    <location>
        <begin position="28"/>
        <end position="136"/>
    </location>
</feature>
<dbReference type="EMBL" id="CP012332">
    <property type="protein sequence ID" value="AKU91420.1"/>
    <property type="molecule type" value="Genomic_DNA"/>
</dbReference>
<feature type="signal peptide" evidence="2">
    <location>
        <begin position="1"/>
        <end position="27"/>
    </location>
</feature>
<proteinExistence type="predicted"/>
<dbReference type="RefSeq" id="WP_050725730.1">
    <property type="nucleotide sequence ID" value="NZ_CP012332.1"/>
</dbReference>
<name>A0A0K1PD23_9BACT</name>
<reference evidence="3 4" key="1">
    <citation type="submission" date="2015-08" db="EMBL/GenBank/DDBJ databases">
        <authorList>
            <person name="Babu N.S."/>
            <person name="Beckwith C.J."/>
            <person name="Beseler K.G."/>
            <person name="Brison A."/>
            <person name="Carone J.V."/>
            <person name="Caskin T.P."/>
            <person name="Diamond M."/>
            <person name="Durham M.E."/>
            <person name="Foxe J.M."/>
            <person name="Go M."/>
            <person name="Henderson B.A."/>
            <person name="Jones I.B."/>
            <person name="McGettigan J.A."/>
            <person name="Micheletti S.J."/>
            <person name="Nasrallah M.E."/>
            <person name="Ortiz D."/>
            <person name="Piller C.R."/>
            <person name="Privatt S.R."/>
            <person name="Schneider S.L."/>
            <person name="Sharp S."/>
            <person name="Smith T.C."/>
            <person name="Stanton J.D."/>
            <person name="Ullery H.E."/>
            <person name="Wilson R.J."/>
            <person name="Serrano M.G."/>
            <person name="Buck G."/>
            <person name="Lee V."/>
            <person name="Wang Y."/>
            <person name="Carvalho R."/>
            <person name="Voegtly L."/>
            <person name="Shi R."/>
            <person name="Duckworth R."/>
            <person name="Johnson A."/>
            <person name="Loviza R."/>
            <person name="Walstead R."/>
            <person name="Shah Z."/>
            <person name="Kiflezghi M."/>
            <person name="Wade K."/>
            <person name="Ball S.L."/>
            <person name="Bradley K.W."/>
            <person name="Asai D.J."/>
            <person name="Bowman C.A."/>
            <person name="Russell D.A."/>
            <person name="Pope W.H."/>
            <person name="Jacobs-Sera D."/>
            <person name="Hendrix R.W."/>
            <person name="Hatfull G.F."/>
        </authorList>
    </citation>
    <scope>NUCLEOTIDE SEQUENCE [LARGE SCALE GENOMIC DNA]</scope>
    <source>
        <strain evidence="3 4">DSM 27710</strain>
    </source>
</reference>
<feature type="region of interest" description="Disordered" evidence="1">
    <location>
        <begin position="102"/>
        <end position="136"/>
    </location>
</feature>
<dbReference type="Proteomes" id="UP000055590">
    <property type="component" value="Chromosome"/>
</dbReference>
<gene>
    <name evidence="3" type="ORF">AKJ08_1807</name>
</gene>
<protein>
    <submittedName>
        <fullName evidence="3">Uncharacterized protein</fullName>
    </submittedName>
</protein>
<organism evidence="3 4">
    <name type="scientific">Vulgatibacter incomptus</name>
    <dbReference type="NCBI Taxonomy" id="1391653"/>
    <lineage>
        <taxon>Bacteria</taxon>
        <taxon>Pseudomonadati</taxon>
        <taxon>Myxococcota</taxon>
        <taxon>Myxococcia</taxon>
        <taxon>Myxococcales</taxon>
        <taxon>Cystobacterineae</taxon>
        <taxon>Vulgatibacteraceae</taxon>
        <taxon>Vulgatibacter</taxon>
    </lineage>
</organism>
<dbReference type="AlphaFoldDB" id="A0A0K1PD23"/>
<evidence type="ECO:0000256" key="1">
    <source>
        <dbReference type="SAM" id="MobiDB-lite"/>
    </source>
</evidence>
<dbReference type="KEGG" id="vin:AKJ08_1807"/>
<evidence type="ECO:0000313" key="3">
    <source>
        <dbReference type="EMBL" id="AKU91420.1"/>
    </source>
</evidence>
<feature type="compositionally biased region" description="Gly residues" evidence="1">
    <location>
        <begin position="126"/>
        <end position="136"/>
    </location>
</feature>
<evidence type="ECO:0000256" key="2">
    <source>
        <dbReference type="SAM" id="SignalP"/>
    </source>
</evidence>
<sequence>MVRFRKVAMAVLGFGLMALPLAASAQAEERNPGEYEGGFAGACPMGDATAASQKAIQEGSMVRVESTPDGAVVRFSAPAQDPQALQDARNAAQKLGQAAQARQGCNCPGGEQGPRSPGSPAERGGGHQGVGPGAGF</sequence>
<keyword evidence="4" id="KW-1185">Reference proteome</keyword>
<keyword evidence="2" id="KW-0732">Signal</keyword>
<evidence type="ECO:0000313" key="4">
    <source>
        <dbReference type="Proteomes" id="UP000055590"/>
    </source>
</evidence>
<dbReference type="STRING" id="1391653.AKJ08_1807"/>
<accession>A0A0K1PD23</accession>